<keyword evidence="2" id="KW-1185">Reference proteome</keyword>
<proteinExistence type="predicted"/>
<evidence type="ECO:0000313" key="2">
    <source>
        <dbReference type="Proteomes" id="UP000800093"/>
    </source>
</evidence>
<dbReference type="AlphaFoldDB" id="A0A9P4K7T1"/>
<gene>
    <name evidence="1" type="ORF">CC78DRAFT_316786</name>
</gene>
<reference evidence="2" key="1">
    <citation type="journal article" date="2020" name="Stud. Mycol.">
        <title>101 Dothideomycetes genomes: A test case for predicting lifestyles and emergence of pathogens.</title>
        <authorList>
            <person name="Haridas S."/>
            <person name="Albert R."/>
            <person name="Binder M."/>
            <person name="Bloem J."/>
            <person name="LaButti K."/>
            <person name="Salamov A."/>
            <person name="Andreopoulos B."/>
            <person name="Baker S."/>
            <person name="Barry K."/>
            <person name="Bills G."/>
            <person name="Bluhm B."/>
            <person name="Cannon C."/>
            <person name="Castanera R."/>
            <person name="Culley D."/>
            <person name="Daum C."/>
            <person name="Ezra D."/>
            <person name="Gonzalez J."/>
            <person name="Henrissat B."/>
            <person name="Kuo A."/>
            <person name="Liang C."/>
            <person name="Lipzen A."/>
            <person name="Lutzoni F."/>
            <person name="Magnuson J."/>
            <person name="Mondo S."/>
            <person name="Nolan M."/>
            <person name="Ohm R."/>
            <person name="Pangilinan J."/>
            <person name="Park H.-J."/>
            <person name="Ramirez L."/>
            <person name="Alfaro M."/>
            <person name="Sun H."/>
            <person name="Tritt A."/>
            <person name="Yoshinaga Y."/>
            <person name="Zwiers L.-H."/>
            <person name="Turgeon B."/>
            <person name="Goodwin S."/>
            <person name="Spatafora J."/>
            <person name="Crous P."/>
            <person name="Grigoriev I."/>
        </authorList>
    </citation>
    <scope>NUCLEOTIDE SEQUENCE [LARGE SCALE GENOMIC DNA]</scope>
    <source>
        <strain evidence="2">CBS 304.66</strain>
    </source>
</reference>
<accession>A0A9P4K7T1</accession>
<comment type="caution">
    <text evidence="1">The sequence shown here is derived from an EMBL/GenBank/DDBJ whole genome shotgun (WGS) entry which is preliminary data.</text>
</comment>
<name>A0A9P4K7T1_9PLEO</name>
<evidence type="ECO:0000313" key="1">
    <source>
        <dbReference type="EMBL" id="KAF2262578.1"/>
    </source>
</evidence>
<protein>
    <submittedName>
        <fullName evidence="1">Uncharacterized protein</fullName>
    </submittedName>
</protein>
<dbReference type="Proteomes" id="UP000800093">
    <property type="component" value="Unassembled WGS sequence"/>
</dbReference>
<dbReference type="EMBL" id="ML986639">
    <property type="protein sequence ID" value="KAF2262578.1"/>
    <property type="molecule type" value="Genomic_DNA"/>
</dbReference>
<sequence length="186" mass="20960">MLCQINSILQRSSFAPSSLFESRSGRSRQSFVYSRSCRISSLLLRAFTSCAFQIRLYGAITRRGSLCPPQRKHRFHGLSTKSHETEQSPIAILPLQFQITIGRMDSRLTHSVVQPDVTQTSVSWRSFPLLLPICSSPHFGLLIALPTRSQQLILFFHPFASYFEPSLSATDKLSVPSGYSDSYSRL</sequence>
<organism evidence="1 2">
    <name type="scientific">Lojkania enalia</name>
    <dbReference type="NCBI Taxonomy" id="147567"/>
    <lineage>
        <taxon>Eukaryota</taxon>
        <taxon>Fungi</taxon>
        <taxon>Dikarya</taxon>
        <taxon>Ascomycota</taxon>
        <taxon>Pezizomycotina</taxon>
        <taxon>Dothideomycetes</taxon>
        <taxon>Pleosporomycetidae</taxon>
        <taxon>Pleosporales</taxon>
        <taxon>Pleosporales incertae sedis</taxon>
        <taxon>Lojkania</taxon>
    </lineage>
</organism>